<evidence type="ECO:0000313" key="4">
    <source>
        <dbReference type="Proteomes" id="UP001235269"/>
    </source>
</evidence>
<dbReference type="InterPro" id="IPR000683">
    <property type="entry name" value="Gfo/Idh/MocA-like_OxRdtase_N"/>
</dbReference>
<sequence>MAKIMKVALVGLGIGQAHIERGYAQNRDILEVAVLCDLDRQRLAQCAERFGVERTTTSYDEVLAMPDIDIVDLCTPPMAHLEMILKALKAGKHVICEKPLVGSLADLDLVMAAEREASARLMPIFQYRFGDGALKAKRIIEAGLAGKPYVATVETHWRREADYYDVAWRGKWATELGGVLMTHAIHQHDMLTFLMGPVARLFGRTATRVNPIEVEDCVSASLLMENGALATLSATLGCAEEISRVRLCYENVTFESNHEAYNPGEDPWRILPARPEIGEQIDALLAGWEPVGNRYIGQFRQFYEALQSGGPLPVTTEDARRSLELVTAFYHSSETGQDVLLPLDASHPKYQSWRPA</sequence>
<evidence type="ECO:0000259" key="2">
    <source>
        <dbReference type="Pfam" id="PF22725"/>
    </source>
</evidence>
<dbReference type="EMBL" id="JAUSWH010000008">
    <property type="protein sequence ID" value="MDQ0456437.1"/>
    <property type="molecule type" value="Genomic_DNA"/>
</dbReference>
<dbReference type="SUPFAM" id="SSF55347">
    <property type="entry name" value="Glyceraldehyde-3-phosphate dehydrogenase-like, C-terminal domain"/>
    <property type="match status" value="1"/>
</dbReference>
<dbReference type="RefSeq" id="WP_307158631.1">
    <property type="nucleotide sequence ID" value="NZ_JAUSWH010000008.1"/>
</dbReference>
<dbReference type="PANTHER" id="PTHR43249">
    <property type="entry name" value="UDP-N-ACETYL-2-AMINO-2-DEOXY-D-GLUCURONATE OXIDASE"/>
    <property type="match status" value="1"/>
</dbReference>
<dbReference type="SUPFAM" id="SSF51735">
    <property type="entry name" value="NAD(P)-binding Rossmann-fold domains"/>
    <property type="match status" value="1"/>
</dbReference>
<reference evidence="3 4" key="1">
    <citation type="submission" date="2023-07" db="EMBL/GenBank/DDBJ databases">
        <title>Genomic Encyclopedia of Type Strains, Phase IV (KMG-IV): sequencing the most valuable type-strain genomes for metagenomic binning, comparative biology and taxonomic classification.</title>
        <authorList>
            <person name="Goeker M."/>
        </authorList>
    </citation>
    <scope>NUCLEOTIDE SEQUENCE [LARGE SCALE GENOMIC DNA]</scope>
    <source>
        <strain evidence="3 4">DSM 100301</strain>
    </source>
</reference>
<dbReference type="Pfam" id="PF22725">
    <property type="entry name" value="GFO_IDH_MocA_C3"/>
    <property type="match status" value="1"/>
</dbReference>
<keyword evidence="4" id="KW-1185">Reference proteome</keyword>
<organism evidence="3 4">
    <name type="scientific">Rhizobium paknamense</name>
    <dbReference type="NCBI Taxonomy" id="1206817"/>
    <lineage>
        <taxon>Bacteria</taxon>
        <taxon>Pseudomonadati</taxon>
        <taxon>Pseudomonadota</taxon>
        <taxon>Alphaproteobacteria</taxon>
        <taxon>Hyphomicrobiales</taxon>
        <taxon>Rhizobiaceae</taxon>
        <taxon>Rhizobium/Agrobacterium group</taxon>
        <taxon>Rhizobium</taxon>
    </lineage>
</organism>
<evidence type="ECO:0000313" key="3">
    <source>
        <dbReference type="EMBL" id="MDQ0456437.1"/>
    </source>
</evidence>
<feature type="domain" description="Gfo/Idh/MocA-like oxidoreductase N-terminal" evidence="1">
    <location>
        <begin position="5"/>
        <end position="123"/>
    </location>
</feature>
<dbReference type="InterPro" id="IPR052515">
    <property type="entry name" value="Gfo/Idh/MocA_Oxidoreductase"/>
</dbReference>
<dbReference type="PANTHER" id="PTHR43249:SF1">
    <property type="entry name" value="D-GLUCOSIDE 3-DEHYDROGENASE"/>
    <property type="match status" value="1"/>
</dbReference>
<proteinExistence type="predicted"/>
<dbReference type="Pfam" id="PF01408">
    <property type="entry name" value="GFO_IDH_MocA"/>
    <property type="match status" value="1"/>
</dbReference>
<accession>A0ABU0IDW2</accession>
<protein>
    <submittedName>
        <fullName evidence="3">Dehydrogenase</fullName>
    </submittedName>
</protein>
<evidence type="ECO:0000259" key="1">
    <source>
        <dbReference type="Pfam" id="PF01408"/>
    </source>
</evidence>
<dbReference type="InterPro" id="IPR036291">
    <property type="entry name" value="NAD(P)-bd_dom_sf"/>
</dbReference>
<dbReference type="Proteomes" id="UP001235269">
    <property type="component" value="Unassembled WGS sequence"/>
</dbReference>
<dbReference type="InterPro" id="IPR055170">
    <property type="entry name" value="GFO_IDH_MocA-like_dom"/>
</dbReference>
<dbReference type="Gene3D" id="3.30.360.10">
    <property type="entry name" value="Dihydrodipicolinate Reductase, domain 2"/>
    <property type="match status" value="1"/>
</dbReference>
<comment type="caution">
    <text evidence="3">The sequence shown here is derived from an EMBL/GenBank/DDBJ whole genome shotgun (WGS) entry which is preliminary data.</text>
</comment>
<gene>
    <name evidence="3" type="ORF">QO005_002778</name>
</gene>
<dbReference type="Gene3D" id="3.40.50.720">
    <property type="entry name" value="NAD(P)-binding Rossmann-like Domain"/>
    <property type="match status" value="1"/>
</dbReference>
<name>A0ABU0IDW2_9HYPH</name>
<feature type="domain" description="GFO/IDH/MocA-like oxidoreductase" evidence="2">
    <location>
        <begin position="134"/>
        <end position="247"/>
    </location>
</feature>